<dbReference type="Proteomes" id="UP000286100">
    <property type="component" value="Unassembled WGS sequence"/>
</dbReference>
<feature type="domain" description="Glycosyl-hydrolase 97 C-terminal oligomerisation" evidence="1">
    <location>
        <begin position="16"/>
        <end position="64"/>
    </location>
</feature>
<keyword evidence="3" id="KW-1185">Reference proteome</keyword>
<dbReference type="InterPro" id="IPR013785">
    <property type="entry name" value="Aldolase_TIM"/>
</dbReference>
<protein>
    <recommendedName>
        <fullName evidence="1">Glycosyl-hydrolase 97 C-terminal oligomerisation domain-containing protein</fullName>
    </recommendedName>
</protein>
<evidence type="ECO:0000259" key="1">
    <source>
        <dbReference type="Pfam" id="PF14509"/>
    </source>
</evidence>
<dbReference type="Pfam" id="PF14509">
    <property type="entry name" value="GH97_C"/>
    <property type="match status" value="1"/>
</dbReference>
<reference evidence="2 3" key="1">
    <citation type="submission" date="2018-09" db="EMBL/GenBank/DDBJ databases">
        <authorList>
            <person name="Zhu H."/>
        </authorList>
    </citation>
    <scope>NUCLEOTIDE SEQUENCE [LARGE SCALE GENOMIC DNA]</scope>
    <source>
        <strain evidence="2 3">K2R01-6</strain>
    </source>
</reference>
<dbReference type="EMBL" id="QYUM01000003">
    <property type="protein sequence ID" value="RJF90279.1"/>
    <property type="molecule type" value="Genomic_DNA"/>
</dbReference>
<comment type="caution">
    <text evidence="2">The sequence shown here is derived from an EMBL/GenBank/DDBJ whole genome shotgun (WGS) entry which is preliminary data.</text>
</comment>
<dbReference type="InterPro" id="IPR052720">
    <property type="entry name" value="Glycosyl_hydrolase_97"/>
</dbReference>
<dbReference type="InterPro" id="IPR029483">
    <property type="entry name" value="GH97_C"/>
</dbReference>
<organism evidence="2 3">
    <name type="scientific">Sphingomonas cavernae</name>
    <dbReference type="NCBI Taxonomy" id="2320861"/>
    <lineage>
        <taxon>Bacteria</taxon>
        <taxon>Pseudomonadati</taxon>
        <taxon>Pseudomonadota</taxon>
        <taxon>Alphaproteobacteria</taxon>
        <taxon>Sphingomonadales</taxon>
        <taxon>Sphingomonadaceae</taxon>
        <taxon>Sphingomonas</taxon>
    </lineage>
</organism>
<evidence type="ECO:0000313" key="2">
    <source>
        <dbReference type="EMBL" id="RJF90279.1"/>
    </source>
</evidence>
<dbReference type="PANTHER" id="PTHR35803">
    <property type="entry name" value="GLUCAN 1,4-ALPHA-GLUCOSIDASE SUSB-RELATED"/>
    <property type="match status" value="1"/>
</dbReference>
<proteinExistence type="predicted"/>
<gene>
    <name evidence="2" type="ORF">D3876_08390</name>
</gene>
<dbReference type="AlphaFoldDB" id="A0A418WKC8"/>
<evidence type="ECO:0000313" key="3">
    <source>
        <dbReference type="Proteomes" id="UP000286100"/>
    </source>
</evidence>
<name>A0A418WKC8_9SPHN</name>
<dbReference type="OrthoDB" id="57532at2"/>
<dbReference type="Gene3D" id="3.20.20.70">
    <property type="entry name" value="Aldolase class I"/>
    <property type="match status" value="1"/>
</dbReference>
<sequence length="83" mass="9502">MYGRPGLDFIVKLPTSWDETRVLEGSVGYYITVARPRGKEWYIGSMADNSARELTIALSFICREHSLRRFTLTTPLPPIGRRN</sequence>
<accession>A0A418WKC8</accession>